<feature type="domain" description="DUF6895" evidence="1">
    <location>
        <begin position="3"/>
        <end position="282"/>
    </location>
</feature>
<evidence type="ECO:0000313" key="2">
    <source>
        <dbReference type="EMBL" id="MBO8192152.1"/>
    </source>
</evidence>
<protein>
    <recommendedName>
        <fullName evidence="1">DUF6895 domain-containing protein</fullName>
    </recommendedName>
</protein>
<comment type="caution">
    <text evidence="2">The sequence shown here is derived from an EMBL/GenBank/DDBJ whole genome shotgun (WGS) entry which is preliminary data.</text>
</comment>
<keyword evidence="3" id="KW-1185">Reference proteome</keyword>
<sequence>MVSESLGWTERNRDRFRLPADVTTTADPNVTLKPLCELAELTALIAACHPLPAVRGQAERLFSHAWQETREGHLFAELVRGEPQATYPVELYGVFARAGLRNAAVDELMRTTTALRGWRVAREDHTRTLAVLNAEERIGLPRHADFGAVLAHTGLGRLPEPWLLECRTAYGLTHDVFHLTDWGRDRAQLTGAAADYLRLWLPAWVESWLEEQLWDLVGELLAVTACLPGAPFDAVAWQRLAAARAADGALPEQGAAPPPGASAVDAFFACYHSTLVLAYAATLARTAAPIPESEAPG</sequence>
<gene>
    <name evidence="2" type="ORF">ITI46_10805</name>
</gene>
<dbReference type="InterPro" id="IPR054190">
    <property type="entry name" value="DUF6895"/>
</dbReference>
<proteinExistence type="predicted"/>
<reference evidence="2 3" key="1">
    <citation type="submission" date="2020-11" db="EMBL/GenBank/DDBJ databases">
        <title>Streptomyces spirodelae sp. nov., isolated from duckweed.</title>
        <authorList>
            <person name="Saimee Y."/>
            <person name="Duangmal K."/>
        </authorList>
    </citation>
    <scope>NUCLEOTIDE SEQUENCE [LARGE SCALE GENOMIC DNA]</scope>
    <source>
        <strain evidence="2 3">S16-07</strain>
    </source>
</reference>
<dbReference type="EMBL" id="JADKMA010000041">
    <property type="protein sequence ID" value="MBO8192152.1"/>
    <property type="molecule type" value="Genomic_DNA"/>
</dbReference>
<dbReference type="Proteomes" id="UP001519064">
    <property type="component" value="Unassembled WGS sequence"/>
</dbReference>
<evidence type="ECO:0000313" key="3">
    <source>
        <dbReference type="Proteomes" id="UP001519064"/>
    </source>
</evidence>
<organism evidence="2 3">
    <name type="scientific">Streptomyces oryzae</name>
    <dbReference type="NCBI Taxonomy" id="1434886"/>
    <lineage>
        <taxon>Bacteria</taxon>
        <taxon>Bacillati</taxon>
        <taxon>Actinomycetota</taxon>
        <taxon>Actinomycetes</taxon>
        <taxon>Kitasatosporales</taxon>
        <taxon>Streptomycetaceae</taxon>
        <taxon>Streptomyces</taxon>
    </lineage>
</organism>
<dbReference type="Pfam" id="PF21836">
    <property type="entry name" value="DUF6895"/>
    <property type="match status" value="1"/>
</dbReference>
<evidence type="ECO:0000259" key="1">
    <source>
        <dbReference type="Pfam" id="PF21836"/>
    </source>
</evidence>
<accession>A0ABS3X9V9</accession>
<name>A0ABS3X9V9_9ACTN</name>